<keyword evidence="10" id="KW-0472">Membrane</keyword>
<name>A0A7S3Z5S9_9EUKA</name>
<dbReference type="PANTHER" id="PTHR11216">
    <property type="entry name" value="EH DOMAIN"/>
    <property type="match status" value="1"/>
</dbReference>
<dbReference type="InterPro" id="IPR030381">
    <property type="entry name" value="G_DYNAMIN_dom"/>
</dbReference>
<feature type="domain" description="Dynamin-type G" evidence="14">
    <location>
        <begin position="67"/>
        <end position="297"/>
    </location>
</feature>
<dbReference type="CDD" id="cd09913">
    <property type="entry name" value="EHD"/>
    <property type="match status" value="1"/>
</dbReference>
<dbReference type="GO" id="GO:0016197">
    <property type="term" value="P:endosomal transport"/>
    <property type="evidence" value="ECO:0007669"/>
    <property type="project" value="TreeGrafter"/>
</dbReference>
<evidence type="ECO:0000256" key="8">
    <source>
        <dbReference type="ARBA" id="ARBA00022837"/>
    </source>
</evidence>
<keyword evidence="8" id="KW-0106">Calcium</keyword>
<dbReference type="GO" id="GO:0005525">
    <property type="term" value="F:GTP binding"/>
    <property type="evidence" value="ECO:0007669"/>
    <property type="project" value="InterPro"/>
</dbReference>
<keyword evidence="9" id="KW-0067">ATP-binding</keyword>
<dbReference type="Pfam" id="PF18150">
    <property type="entry name" value="DUF5600"/>
    <property type="match status" value="1"/>
</dbReference>
<dbReference type="GO" id="GO:0005524">
    <property type="term" value="F:ATP binding"/>
    <property type="evidence" value="ECO:0007669"/>
    <property type="project" value="UniProtKB-KW"/>
</dbReference>
<evidence type="ECO:0000256" key="1">
    <source>
        <dbReference type="ARBA" id="ARBA00004125"/>
    </source>
</evidence>
<dbReference type="Gene3D" id="1.10.238.10">
    <property type="entry name" value="EF-hand"/>
    <property type="match status" value="1"/>
</dbReference>
<dbReference type="PROSITE" id="PS00018">
    <property type="entry name" value="EF_HAND_1"/>
    <property type="match status" value="1"/>
</dbReference>
<dbReference type="CDD" id="cd00052">
    <property type="entry name" value="EH"/>
    <property type="match status" value="1"/>
</dbReference>
<sequence length="572" mass="65274">MTSTVNEKKLKGMVSKFMEDPSIKEETKQIDVVLESVKEIYKKKLKPLEKAYRFGEFYSPMLSDADFDAAPMVLLLGQYSVGKTTFIKYLLERDFPGMRVGPEPTTDRFACIMDGKNERIIPGNALAADADKPFQGLNKFGVSFLNHIECAELNSPILKKITLIDTPGVLAGEKQRVGRAYDFPRVVEWFSQRCDRILILFDAHKLDVSDEMKRVIEVLKNSDNVRVILNKADQVTSQQLMRVYGALMWSLGKVFQRPEVLRVYIGSFWDEPYKNTENIPLFQREREDLLNDLRSLPRNSTLRKINELVKRTRYSKVHAYICNHLRNQFGLFYKQSKQEKLLKSMLGEFKTVSKQHGLPPGDFPDVNRFRSSLERFEIWKFPKLYAGQMSTLDNVLAKEIPSLMKILPMVEQQRQQAAEKESEAPVSSSNPFGPSQSTGSGVPWAVTAQMKVKYDNMFNELKLTSGGKLTGGNARDFMLKSCLPQETLGMIWELSDMDKDGCLDDEEFAVCVYLIEAIKSRAMSEVPTQLPTVLIPPSKVRTVFYPDLLVFRCGPCFRQRSTTKAAESEDFV</sequence>
<dbReference type="Gene3D" id="1.10.268.20">
    <property type="match status" value="1"/>
</dbReference>
<dbReference type="InterPro" id="IPR031692">
    <property type="entry name" value="EHD_N"/>
</dbReference>
<dbReference type="InterPro" id="IPR000261">
    <property type="entry name" value="EH_dom"/>
</dbReference>
<evidence type="ECO:0000256" key="2">
    <source>
        <dbReference type="ARBA" id="ARBA00004413"/>
    </source>
</evidence>
<protein>
    <recommendedName>
        <fullName evidence="16">Calmodulin</fullName>
    </recommendedName>
</protein>
<evidence type="ECO:0008006" key="16">
    <source>
        <dbReference type="Google" id="ProtNLM"/>
    </source>
</evidence>
<dbReference type="PROSITE" id="PS50031">
    <property type="entry name" value="EH"/>
    <property type="match status" value="1"/>
</dbReference>
<organism evidence="15">
    <name type="scientific">Lotharella globosa</name>
    <dbReference type="NCBI Taxonomy" id="91324"/>
    <lineage>
        <taxon>Eukaryota</taxon>
        <taxon>Sar</taxon>
        <taxon>Rhizaria</taxon>
        <taxon>Cercozoa</taxon>
        <taxon>Chlorarachniophyceae</taxon>
        <taxon>Lotharella</taxon>
    </lineage>
</organism>
<dbReference type="InterPro" id="IPR045063">
    <property type="entry name" value="Dynamin_N"/>
</dbReference>
<dbReference type="GO" id="GO:0010008">
    <property type="term" value="C:endosome membrane"/>
    <property type="evidence" value="ECO:0007669"/>
    <property type="project" value="UniProtKB-SubCell"/>
</dbReference>
<feature type="domain" description="EH" evidence="12">
    <location>
        <begin position="450"/>
        <end position="541"/>
    </location>
</feature>
<dbReference type="SUPFAM" id="SSF47473">
    <property type="entry name" value="EF-hand"/>
    <property type="match status" value="1"/>
</dbReference>
<evidence type="ECO:0000256" key="6">
    <source>
        <dbReference type="ARBA" id="ARBA00022741"/>
    </source>
</evidence>
<keyword evidence="7" id="KW-0967">Endosome</keyword>
<dbReference type="PANTHER" id="PTHR11216:SF31">
    <property type="entry name" value="AT21416P"/>
    <property type="match status" value="1"/>
</dbReference>
<evidence type="ECO:0000259" key="14">
    <source>
        <dbReference type="PROSITE" id="PS51718"/>
    </source>
</evidence>
<evidence type="ECO:0000256" key="4">
    <source>
        <dbReference type="ARBA" id="ARBA00022553"/>
    </source>
</evidence>
<proteinExistence type="predicted"/>
<dbReference type="GO" id="GO:0005509">
    <property type="term" value="F:calcium ion binding"/>
    <property type="evidence" value="ECO:0007669"/>
    <property type="project" value="InterPro"/>
</dbReference>
<evidence type="ECO:0000256" key="10">
    <source>
        <dbReference type="ARBA" id="ARBA00023136"/>
    </source>
</evidence>
<feature type="domain" description="EF-hand" evidence="13">
    <location>
        <begin position="483"/>
        <end position="518"/>
    </location>
</feature>
<dbReference type="InterPro" id="IPR002048">
    <property type="entry name" value="EF_hand_dom"/>
</dbReference>
<dbReference type="Pfam" id="PF00350">
    <property type="entry name" value="Dynamin_N"/>
    <property type="match status" value="1"/>
</dbReference>
<dbReference type="SMART" id="SM00027">
    <property type="entry name" value="EH"/>
    <property type="match status" value="1"/>
</dbReference>
<feature type="region of interest" description="Disordered" evidence="11">
    <location>
        <begin position="414"/>
        <end position="440"/>
    </location>
</feature>
<keyword evidence="5" id="KW-0479">Metal-binding</keyword>
<keyword evidence="6" id="KW-0547">Nucleotide-binding</keyword>
<dbReference type="Pfam" id="PF12763">
    <property type="entry name" value="EH"/>
    <property type="match status" value="1"/>
</dbReference>
<dbReference type="GO" id="GO:0006897">
    <property type="term" value="P:endocytosis"/>
    <property type="evidence" value="ECO:0007669"/>
    <property type="project" value="TreeGrafter"/>
</dbReference>
<dbReference type="Gene3D" id="3.40.50.300">
    <property type="entry name" value="P-loop containing nucleotide triphosphate hydrolases"/>
    <property type="match status" value="1"/>
</dbReference>
<evidence type="ECO:0000256" key="7">
    <source>
        <dbReference type="ARBA" id="ARBA00022753"/>
    </source>
</evidence>
<accession>A0A7S3Z5S9</accession>
<dbReference type="InterPro" id="IPR040990">
    <property type="entry name" value="DUF5600"/>
</dbReference>
<reference evidence="15" key="1">
    <citation type="submission" date="2021-01" db="EMBL/GenBank/DDBJ databases">
        <authorList>
            <person name="Corre E."/>
            <person name="Pelletier E."/>
            <person name="Niang G."/>
            <person name="Scheremetjew M."/>
            <person name="Finn R."/>
            <person name="Kale V."/>
            <person name="Holt S."/>
            <person name="Cochrane G."/>
            <person name="Meng A."/>
            <person name="Brown T."/>
            <person name="Cohen L."/>
        </authorList>
    </citation>
    <scope>NUCLEOTIDE SEQUENCE</scope>
    <source>
        <strain evidence="15">CCCM811</strain>
    </source>
</reference>
<dbReference type="InterPro" id="IPR011992">
    <property type="entry name" value="EF-hand-dom_pair"/>
</dbReference>
<dbReference type="PROSITE" id="PS51718">
    <property type="entry name" value="G_DYNAMIN_2"/>
    <property type="match status" value="1"/>
</dbReference>
<evidence type="ECO:0000256" key="3">
    <source>
        <dbReference type="ARBA" id="ARBA00022475"/>
    </source>
</evidence>
<dbReference type="InterPro" id="IPR027417">
    <property type="entry name" value="P-loop_NTPase"/>
</dbReference>
<evidence type="ECO:0000313" key="15">
    <source>
        <dbReference type="EMBL" id="CAE0672698.1"/>
    </source>
</evidence>
<evidence type="ECO:0000256" key="5">
    <source>
        <dbReference type="ARBA" id="ARBA00022723"/>
    </source>
</evidence>
<evidence type="ECO:0000259" key="13">
    <source>
        <dbReference type="PROSITE" id="PS50222"/>
    </source>
</evidence>
<evidence type="ECO:0000259" key="12">
    <source>
        <dbReference type="PROSITE" id="PS50031"/>
    </source>
</evidence>
<dbReference type="InterPro" id="IPR018247">
    <property type="entry name" value="EF_Hand_1_Ca_BS"/>
</dbReference>
<dbReference type="GO" id="GO:0005886">
    <property type="term" value="C:plasma membrane"/>
    <property type="evidence" value="ECO:0007669"/>
    <property type="project" value="UniProtKB-SubCell"/>
</dbReference>
<evidence type="ECO:0000256" key="9">
    <source>
        <dbReference type="ARBA" id="ARBA00022840"/>
    </source>
</evidence>
<dbReference type="AlphaFoldDB" id="A0A7S3Z5S9"/>
<dbReference type="EMBL" id="HBIV01034124">
    <property type="protein sequence ID" value="CAE0672698.1"/>
    <property type="molecule type" value="Transcribed_RNA"/>
</dbReference>
<gene>
    <name evidence="15" type="ORF">LGLO00237_LOCUS24349</name>
</gene>
<keyword evidence="3" id="KW-1003">Cell membrane</keyword>
<dbReference type="SUPFAM" id="SSF52540">
    <property type="entry name" value="P-loop containing nucleoside triphosphate hydrolases"/>
    <property type="match status" value="1"/>
</dbReference>
<dbReference type="PROSITE" id="PS50222">
    <property type="entry name" value="EF_HAND_2"/>
    <property type="match status" value="1"/>
</dbReference>
<evidence type="ECO:0000256" key="11">
    <source>
        <dbReference type="SAM" id="MobiDB-lite"/>
    </source>
</evidence>
<feature type="compositionally biased region" description="Polar residues" evidence="11">
    <location>
        <begin position="425"/>
        <end position="440"/>
    </location>
</feature>
<keyword evidence="4" id="KW-0597">Phosphoprotein</keyword>
<dbReference type="Pfam" id="PF16880">
    <property type="entry name" value="EHD_N"/>
    <property type="match status" value="1"/>
</dbReference>
<comment type="subcellular location">
    <subcellularLocation>
        <location evidence="2">Cell membrane</location>
        <topology evidence="2">Peripheral membrane protein</topology>
        <orientation evidence="2">Cytoplasmic side</orientation>
    </subcellularLocation>
    <subcellularLocation>
        <location evidence="1">Endosome membrane</location>
        <topology evidence="1">Peripheral membrane protein</topology>
        <orientation evidence="1">Cytoplasmic side</orientation>
    </subcellularLocation>
</comment>
<dbReference type="FunFam" id="3.40.50.300:FF:000147">
    <property type="entry name" value="EH domain-containing protein 1"/>
    <property type="match status" value="1"/>
</dbReference>